<reference evidence="1 2" key="1">
    <citation type="submission" date="2012-10" db="EMBL/GenBank/DDBJ databases">
        <authorList>
            <person name="Strain E.A."/>
            <person name="Brown E."/>
            <person name="Allard M.W."/>
            <person name="Gonzalez-Escalona N."/>
            <person name="Timme R."/>
        </authorList>
    </citation>
    <scope>NUCLEOTIDE SEQUENCE [LARGE SCALE GENOMIC DNA]</scope>
    <source>
        <strain evidence="1 2">CFSAN001627</strain>
    </source>
</reference>
<proteinExistence type="predicted"/>
<accession>M1ZX05</accession>
<dbReference type="AlphaFoldDB" id="M1ZX05"/>
<protein>
    <submittedName>
        <fullName evidence="1">Uncharacterized protein</fullName>
    </submittedName>
</protein>
<evidence type="ECO:0000313" key="1">
    <source>
        <dbReference type="EMBL" id="EKN41608.1"/>
    </source>
</evidence>
<reference evidence="1 2" key="2">
    <citation type="submission" date="2013-03" db="EMBL/GenBank/DDBJ databases">
        <title>Diversity in Clostridium botulinum.</title>
        <authorList>
            <person name="Timme R.E."/>
            <person name="Allard M."/>
            <person name="Luo Y."/>
            <person name="Strain E."/>
            <person name="Gonzalez-Escalona N."/>
            <person name="Brown E."/>
        </authorList>
    </citation>
    <scope>NUCLEOTIDE SEQUENCE [LARGE SCALE GENOMIC DNA]</scope>
    <source>
        <strain evidence="1 2">CFSAN001627</strain>
    </source>
</reference>
<sequence length="31" mass="3460">MIKGVAFDAYATVFDVFSVAEKYKGAYPGKW</sequence>
<dbReference type="Proteomes" id="UP000011944">
    <property type="component" value="Unassembled WGS sequence"/>
</dbReference>
<evidence type="ECO:0000313" key="2">
    <source>
        <dbReference type="Proteomes" id="UP000011944"/>
    </source>
</evidence>
<comment type="caution">
    <text evidence="1">The sequence shown here is derived from an EMBL/GenBank/DDBJ whole genome shotgun (WGS) entry which is preliminary data.</text>
</comment>
<organism evidence="1 2">
    <name type="scientific">Clostridium botulinum CFSAN001627</name>
    <dbReference type="NCBI Taxonomy" id="1232189"/>
    <lineage>
        <taxon>Bacteria</taxon>
        <taxon>Bacillati</taxon>
        <taxon>Bacillota</taxon>
        <taxon>Clostridia</taxon>
        <taxon>Eubacteriales</taxon>
        <taxon>Clostridiaceae</taxon>
        <taxon>Clostridium</taxon>
    </lineage>
</organism>
<gene>
    <name evidence="1" type="ORF">CFSAN001627_12138</name>
</gene>
<name>M1ZX05_CLOBO</name>
<dbReference type="EMBL" id="AMXI01000704">
    <property type="protein sequence ID" value="EKN41608.1"/>
    <property type="molecule type" value="Genomic_DNA"/>
</dbReference>